<proteinExistence type="predicted"/>
<dbReference type="PANTHER" id="PTHR43129">
    <property type="entry name" value="FOSMIDOMYCIN RESISTANCE PROTEIN"/>
    <property type="match status" value="1"/>
</dbReference>
<dbReference type="InterPro" id="IPR020846">
    <property type="entry name" value="MFS_dom"/>
</dbReference>
<dbReference type="InterPro" id="IPR036259">
    <property type="entry name" value="MFS_trans_sf"/>
</dbReference>
<dbReference type="Pfam" id="PF07690">
    <property type="entry name" value="MFS_1"/>
    <property type="match status" value="1"/>
</dbReference>
<feature type="transmembrane region" description="Helical" evidence="4">
    <location>
        <begin position="223"/>
        <end position="243"/>
    </location>
</feature>
<dbReference type="EMBL" id="JACOFV010000001">
    <property type="protein sequence ID" value="MBC3860544.1"/>
    <property type="molecule type" value="Genomic_DNA"/>
</dbReference>
<keyword evidence="7" id="KW-1185">Reference proteome</keyword>
<feature type="transmembrane region" description="Helical" evidence="4">
    <location>
        <begin position="55"/>
        <end position="79"/>
    </location>
</feature>
<dbReference type="GO" id="GO:0022857">
    <property type="term" value="F:transmembrane transporter activity"/>
    <property type="evidence" value="ECO:0007669"/>
    <property type="project" value="InterPro"/>
</dbReference>
<feature type="transmembrane region" description="Helical" evidence="4">
    <location>
        <begin position="317"/>
        <end position="337"/>
    </location>
</feature>
<feature type="transmembrane region" description="Helical" evidence="4">
    <location>
        <begin position="148"/>
        <end position="169"/>
    </location>
</feature>
<dbReference type="Gene3D" id="1.20.1250.20">
    <property type="entry name" value="MFS general substrate transporter like domains"/>
    <property type="match status" value="2"/>
</dbReference>
<sequence length="408" mass="43638">MQTATKQLSAAPGAEDVTGFRVLGAISFAHFLNDMIQSLIVAIYPLLKGNFNLNFAQIGLITLTYQITASILQPVVGLYTDKHPKPYSLALGMGFTLVGLLLLSVAPNYGLVLLAAALVGTGSSIFHPESSRVARMASGGRHGLAQSIFQVGGNAGSSMGPLLAAWIIIPRGQASIAWFSVAAMLAIGILWQIGNWYKRKRQEAKARPAQASHSHVILARNKVLFSIAILMLLIFSKYFYMASLSSYFTFYLMSKFHLSVQDAQIHLFVFLFAVATGTVLGGPIGDKVGRKLVIWVSILGVAPFTLLLPYANLFWTGVLSVVIGLILASAFSAILVFAQELVPGKVGTISGLFFGFAFGMGGIGAAALGKLADMTDIYFVYQVCSFLPLLGLAAAFLPNLEKLPHKVS</sequence>
<dbReference type="PANTHER" id="PTHR43129:SF1">
    <property type="entry name" value="FOSMIDOMYCIN RESISTANCE PROTEIN"/>
    <property type="match status" value="1"/>
</dbReference>
<evidence type="ECO:0000256" key="2">
    <source>
        <dbReference type="ARBA" id="ARBA00022989"/>
    </source>
</evidence>
<evidence type="ECO:0000313" key="7">
    <source>
        <dbReference type="Proteomes" id="UP000634011"/>
    </source>
</evidence>
<name>A0A923HBE8_9BURK</name>
<feature type="transmembrane region" description="Helical" evidence="4">
    <location>
        <begin position="175"/>
        <end position="197"/>
    </location>
</feature>
<dbReference type="SUPFAM" id="SSF103473">
    <property type="entry name" value="MFS general substrate transporter"/>
    <property type="match status" value="1"/>
</dbReference>
<feature type="domain" description="Major facilitator superfamily (MFS) profile" evidence="5">
    <location>
        <begin position="22"/>
        <end position="403"/>
    </location>
</feature>
<dbReference type="GO" id="GO:0005886">
    <property type="term" value="C:plasma membrane"/>
    <property type="evidence" value="ECO:0007669"/>
    <property type="project" value="TreeGrafter"/>
</dbReference>
<dbReference type="InterPro" id="IPR011701">
    <property type="entry name" value="MFS"/>
</dbReference>
<evidence type="ECO:0000256" key="1">
    <source>
        <dbReference type="ARBA" id="ARBA00022692"/>
    </source>
</evidence>
<dbReference type="AlphaFoldDB" id="A0A923HBE8"/>
<keyword evidence="3 4" id="KW-0472">Membrane</keyword>
<dbReference type="PROSITE" id="PS50850">
    <property type="entry name" value="MFS"/>
    <property type="match status" value="1"/>
</dbReference>
<gene>
    <name evidence="6" type="ORF">H8K32_00385</name>
</gene>
<feature type="transmembrane region" description="Helical" evidence="4">
    <location>
        <begin position="86"/>
        <end position="103"/>
    </location>
</feature>
<reference evidence="6" key="1">
    <citation type="submission" date="2020-08" db="EMBL/GenBank/DDBJ databases">
        <title>Novel species isolated from subtropical streams in China.</title>
        <authorList>
            <person name="Lu H."/>
        </authorList>
    </citation>
    <scope>NUCLEOTIDE SEQUENCE</scope>
    <source>
        <strain evidence="6">KACC 12607</strain>
    </source>
</reference>
<organism evidence="6 7">
    <name type="scientific">Undibacterium jejuense</name>
    <dbReference type="NCBI Taxonomy" id="1344949"/>
    <lineage>
        <taxon>Bacteria</taxon>
        <taxon>Pseudomonadati</taxon>
        <taxon>Pseudomonadota</taxon>
        <taxon>Betaproteobacteria</taxon>
        <taxon>Burkholderiales</taxon>
        <taxon>Oxalobacteraceae</taxon>
        <taxon>Undibacterium</taxon>
    </lineage>
</organism>
<evidence type="ECO:0000256" key="4">
    <source>
        <dbReference type="SAM" id="Phobius"/>
    </source>
</evidence>
<feature type="transmembrane region" description="Helical" evidence="4">
    <location>
        <begin position="378"/>
        <end position="397"/>
    </location>
</feature>
<protein>
    <submittedName>
        <fullName evidence="6">MFS transporter</fullName>
    </submittedName>
</protein>
<feature type="transmembrane region" description="Helical" evidence="4">
    <location>
        <begin position="263"/>
        <end position="280"/>
    </location>
</feature>
<dbReference type="RefSeq" id="WP_186910490.1">
    <property type="nucleotide sequence ID" value="NZ_JACOFV010000001.1"/>
</dbReference>
<feature type="transmembrane region" description="Helical" evidence="4">
    <location>
        <begin position="292"/>
        <end position="311"/>
    </location>
</feature>
<accession>A0A923HBE8</accession>
<keyword evidence="2 4" id="KW-1133">Transmembrane helix</keyword>
<comment type="caution">
    <text evidence="6">The sequence shown here is derived from an EMBL/GenBank/DDBJ whole genome shotgun (WGS) entry which is preliminary data.</text>
</comment>
<evidence type="ECO:0000256" key="3">
    <source>
        <dbReference type="ARBA" id="ARBA00023136"/>
    </source>
</evidence>
<evidence type="ECO:0000259" key="5">
    <source>
        <dbReference type="PROSITE" id="PS50850"/>
    </source>
</evidence>
<keyword evidence="1 4" id="KW-0812">Transmembrane</keyword>
<dbReference type="Proteomes" id="UP000634011">
    <property type="component" value="Unassembled WGS sequence"/>
</dbReference>
<feature type="transmembrane region" description="Helical" evidence="4">
    <location>
        <begin position="349"/>
        <end position="372"/>
    </location>
</feature>
<dbReference type="CDD" id="cd17478">
    <property type="entry name" value="MFS_FsR"/>
    <property type="match status" value="1"/>
</dbReference>
<evidence type="ECO:0000313" key="6">
    <source>
        <dbReference type="EMBL" id="MBC3860544.1"/>
    </source>
</evidence>
<feature type="transmembrane region" description="Helical" evidence="4">
    <location>
        <begin position="109"/>
        <end position="127"/>
    </location>
</feature>